<feature type="coiled-coil region" evidence="1">
    <location>
        <begin position="359"/>
        <end position="423"/>
    </location>
</feature>
<dbReference type="InterPro" id="IPR007139">
    <property type="entry name" value="DUF349"/>
</dbReference>
<sequence>MADNTQNIKPVPTPKAHVLPTATLKSGTDEAALAAAKWGRVDEDGNVYLRLPEGERLVGQYTAGGTATDALNLYVRRFLDLQAQVALLETRLEHISPEEARKSLQTINNELVEPAVVGDVESLRERAQDAEVKIAQRAEVVAAQRAQAKAEALTLRTEIVERAEAIAEQEVGRIHWRNSRDELAQLLDQWKQAQRKGARIDRATEDELWKRFSAARTKFDRHRRQHFSELDAQRKQTIALKEDIIKRAEKLQDSSDWGNTAAAYRDLLEEWKRAGRSTKKDDDKLWERFRAAQQVFFDARAGHNAAIDEEFGANLTAKLALLAEAEKLLPVEDVEYAKAQIRAIGEKWDAIGRVPRADVTRTEGRMREIERAIRDAENQQWADADSELNERSMGMAAQLQALITELEEQLAQAQSAGDEQKIKEYTDALEARKAWLSTVLDS</sequence>
<dbReference type="Pfam" id="PF03993">
    <property type="entry name" value="DUF349"/>
    <property type="match status" value="3"/>
</dbReference>
<evidence type="ECO:0000256" key="1">
    <source>
        <dbReference type="SAM" id="Coils"/>
    </source>
</evidence>
<evidence type="ECO:0008006" key="4">
    <source>
        <dbReference type="Google" id="ProtNLM"/>
    </source>
</evidence>
<organism evidence="2 3">
    <name type="scientific">Arcanobacterium hippocoleae</name>
    <dbReference type="NCBI Taxonomy" id="149017"/>
    <lineage>
        <taxon>Bacteria</taxon>
        <taxon>Bacillati</taxon>
        <taxon>Actinomycetota</taxon>
        <taxon>Actinomycetes</taxon>
        <taxon>Actinomycetales</taxon>
        <taxon>Actinomycetaceae</taxon>
        <taxon>Arcanobacterium</taxon>
    </lineage>
</organism>
<dbReference type="RefSeq" id="WP_309954779.1">
    <property type="nucleotide sequence ID" value="NZ_CP136414.1"/>
</dbReference>
<dbReference type="EMBL" id="JAVDUJ010000001">
    <property type="protein sequence ID" value="MDR6938736.1"/>
    <property type="molecule type" value="Genomic_DNA"/>
</dbReference>
<evidence type="ECO:0000313" key="2">
    <source>
        <dbReference type="EMBL" id="MDR6938736.1"/>
    </source>
</evidence>
<comment type="caution">
    <text evidence="2">The sequence shown here is derived from an EMBL/GenBank/DDBJ whole genome shotgun (WGS) entry which is preliminary data.</text>
</comment>
<proteinExistence type="predicted"/>
<reference evidence="2 3" key="1">
    <citation type="submission" date="2023-07" db="EMBL/GenBank/DDBJ databases">
        <title>Sequencing the genomes of 1000 actinobacteria strains.</title>
        <authorList>
            <person name="Klenk H.-P."/>
        </authorList>
    </citation>
    <scope>NUCLEOTIDE SEQUENCE [LARGE SCALE GENOMIC DNA]</scope>
    <source>
        <strain evidence="2 3">DSM 15539</strain>
    </source>
</reference>
<keyword evidence="1" id="KW-0175">Coiled coil</keyword>
<dbReference type="Proteomes" id="UP001266099">
    <property type="component" value="Unassembled WGS sequence"/>
</dbReference>
<gene>
    <name evidence="2" type="ORF">J2S36_000279</name>
</gene>
<accession>A0ABU1T026</accession>
<evidence type="ECO:0000313" key="3">
    <source>
        <dbReference type="Proteomes" id="UP001266099"/>
    </source>
</evidence>
<protein>
    <recommendedName>
        <fullName evidence="4">DUF349 domain-containing protein</fullName>
    </recommendedName>
</protein>
<keyword evidence="3" id="KW-1185">Reference proteome</keyword>
<name>A0ABU1T026_9ACTO</name>